<keyword evidence="3" id="KW-1185">Reference proteome</keyword>
<sequence>MESGAKYATNIDVSDSAIEGCVADCRQLLELRRAQRGAATGDFVDELEQVRRAEICSILLCHSLQQDISKYKEQEAEAQTRLEDFDVALGHEDVPEENFDTVLANHPDNKAQQKWSRLGTKVTRALALEAHQLLVYSRLRRQIYYDLAHACRAAIDNGRPISEEHHAILSALSSKPEYQISRGTGYGIPGVFVQVPFIVLDKDWDVAARVRDHIAQSVSLPLSVGENSDNEDEDENETEVAPPGQQE</sequence>
<evidence type="ECO:0000313" key="2">
    <source>
        <dbReference type="EMBL" id="KAJ4339488.1"/>
    </source>
</evidence>
<dbReference type="EMBL" id="JAPEUV010000022">
    <property type="protein sequence ID" value="KAJ4339488.1"/>
    <property type="molecule type" value="Genomic_DNA"/>
</dbReference>
<feature type="compositionally biased region" description="Acidic residues" evidence="1">
    <location>
        <begin position="228"/>
        <end position="238"/>
    </location>
</feature>
<accession>A0A9W9C1M8</accession>
<dbReference type="OrthoDB" id="10492868at2759"/>
<dbReference type="Proteomes" id="UP001140562">
    <property type="component" value="Unassembled WGS sequence"/>
</dbReference>
<comment type="caution">
    <text evidence="2">The sequence shown here is derived from an EMBL/GenBank/DDBJ whole genome shotgun (WGS) entry which is preliminary data.</text>
</comment>
<evidence type="ECO:0000313" key="3">
    <source>
        <dbReference type="Proteomes" id="UP001140562"/>
    </source>
</evidence>
<gene>
    <name evidence="2" type="ORF">N0V87_003186</name>
</gene>
<reference evidence="2" key="1">
    <citation type="submission" date="2022-10" db="EMBL/GenBank/DDBJ databases">
        <title>Tapping the CABI collections for fungal endophytes: first genome assemblies for Collariella, Neodidymelliopsis, Ascochyta clinopodiicola, Didymella pomorum, Didymosphaeria variabile, Neocosmospora piperis and Neocucurbitaria cava.</title>
        <authorList>
            <person name="Hill R."/>
        </authorList>
    </citation>
    <scope>NUCLEOTIDE SEQUENCE</scope>
    <source>
        <strain evidence="2">IMI 360193</strain>
    </source>
</reference>
<name>A0A9W9C1M8_9PLEO</name>
<protein>
    <submittedName>
        <fullName evidence="2">Uncharacterized protein</fullName>
    </submittedName>
</protein>
<dbReference type="AlphaFoldDB" id="A0A9W9C1M8"/>
<feature type="region of interest" description="Disordered" evidence="1">
    <location>
        <begin position="221"/>
        <end position="247"/>
    </location>
</feature>
<evidence type="ECO:0000256" key="1">
    <source>
        <dbReference type="SAM" id="MobiDB-lite"/>
    </source>
</evidence>
<organism evidence="2 3">
    <name type="scientific">Didymella glomerata</name>
    <dbReference type="NCBI Taxonomy" id="749621"/>
    <lineage>
        <taxon>Eukaryota</taxon>
        <taxon>Fungi</taxon>
        <taxon>Dikarya</taxon>
        <taxon>Ascomycota</taxon>
        <taxon>Pezizomycotina</taxon>
        <taxon>Dothideomycetes</taxon>
        <taxon>Pleosporomycetidae</taxon>
        <taxon>Pleosporales</taxon>
        <taxon>Pleosporineae</taxon>
        <taxon>Didymellaceae</taxon>
        <taxon>Didymella</taxon>
    </lineage>
</organism>
<proteinExistence type="predicted"/>